<dbReference type="Proteomes" id="UP001443914">
    <property type="component" value="Unassembled WGS sequence"/>
</dbReference>
<feature type="compositionally biased region" description="Basic and acidic residues" evidence="1">
    <location>
        <begin position="123"/>
        <end position="133"/>
    </location>
</feature>
<dbReference type="PANTHER" id="PTHR37258:SF1">
    <property type="entry name" value="FANTOM PROTEIN"/>
    <property type="match status" value="1"/>
</dbReference>
<reference evidence="2" key="1">
    <citation type="submission" date="2024-03" db="EMBL/GenBank/DDBJ databases">
        <title>WGS assembly of Saponaria officinalis var. Norfolk2.</title>
        <authorList>
            <person name="Jenkins J."/>
            <person name="Shu S."/>
            <person name="Grimwood J."/>
            <person name="Barry K."/>
            <person name="Goodstein D."/>
            <person name="Schmutz J."/>
            <person name="Leebens-Mack J."/>
            <person name="Osbourn A."/>
        </authorList>
    </citation>
    <scope>NUCLEOTIDE SEQUENCE [LARGE SCALE GENOMIC DNA]</scope>
    <source>
        <strain evidence="2">JIC</strain>
    </source>
</reference>
<comment type="caution">
    <text evidence="2">The sequence shown here is derived from an EMBL/GenBank/DDBJ whole genome shotgun (WGS) entry which is preliminary data.</text>
</comment>
<evidence type="ECO:0000313" key="2">
    <source>
        <dbReference type="EMBL" id="KAK9665162.1"/>
    </source>
</evidence>
<accession>A0AAW1GKC3</accession>
<sequence length="355" mass="39913">MISVSTSKSGSNWLDRLRSSRGFPTGDEPDLDRFLASSSSCSSGSSTRSESTQFARRVNSVGRGKNVAGEFSDVLCDLFNMGECSRTFSKRNCRKQSNPRFFNFADFGNKNKDLCSSSGDNSLNDKNHSRQSCDRNNGGGIDIDNDKVDAEVQEVEEEEDEGMNDMKEYTRSEVTVIDTSLSEWKIDKWVFRKKDEWKIKDKKKSKFNAKKKKLLASDDDDDDDDDDDNDESKKRSIEGGDIEEQMTKKKKIFHLNKPQNDKARELLKEAAEFVGKVPPTRCPCPRPPDKLRIDSSPFIPSKPIPSSNNANPDTLRIDKSPVILLKSIPSINNANGITRLGKSAKKGRPKKFTFL</sequence>
<proteinExistence type="predicted"/>
<feature type="region of interest" description="Disordered" evidence="1">
    <location>
        <begin position="276"/>
        <end position="314"/>
    </location>
</feature>
<feature type="compositionally biased region" description="Low complexity" evidence="1">
    <location>
        <begin position="294"/>
        <end position="312"/>
    </location>
</feature>
<dbReference type="PANTHER" id="PTHR37258">
    <property type="entry name" value="FANTOM PROTEIN"/>
    <property type="match status" value="1"/>
</dbReference>
<evidence type="ECO:0000313" key="3">
    <source>
        <dbReference type="Proteomes" id="UP001443914"/>
    </source>
</evidence>
<name>A0AAW1GKC3_SAPOF</name>
<dbReference type="EMBL" id="JBDFQZ010000014">
    <property type="protein sequence ID" value="KAK9665162.1"/>
    <property type="molecule type" value="Genomic_DNA"/>
</dbReference>
<feature type="compositionally biased region" description="Polar residues" evidence="1">
    <location>
        <begin position="1"/>
        <end position="12"/>
    </location>
</feature>
<evidence type="ECO:0000256" key="1">
    <source>
        <dbReference type="SAM" id="MobiDB-lite"/>
    </source>
</evidence>
<dbReference type="AlphaFoldDB" id="A0AAW1GKC3"/>
<feature type="region of interest" description="Disordered" evidence="1">
    <location>
        <begin position="1"/>
        <end position="30"/>
    </location>
</feature>
<protein>
    <submittedName>
        <fullName evidence="2">Uncharacterized protein</fullName>
    </submittedName>
</protein>
<feature type="region of interest" description="Disordered" evidence="1">
    <location>
        <begin position="119"/>
        <end position="147"/>
    </location>
</feature>
<organism evidence="2 3">
    <name type="scientific">Saponaria officinalis</name>
    <name type="common">Common soapwort</name>
    <name type="synonym">Lychnis saponaria</name>
    <dbReference type="NCBI Taxonomy" id="3572"/>
    <lineage>
        <taxon>Eukaryota</taxon>
        <taxon>Viridiplantae</taxon>
        <taxon>Streptophyta</taxon>
        <taxon>Embryophyta</taxon>
        <taxon>Tracheophyta</taxon>
        <taxon>Spermatophyta</taxon>
        <taxon>Magnoliopsida</taxon>
        <taxon>eudicotyledons</taxon>
        <taxon>Gunneridae</taxon>
        <taxon>Pentapetalae</taxon>
        <taxon>Caryophyllales</taxon>
        <taxon>Caryophyllaceae</taxon>
        <taxon>Caryophylleae</taxon>
        <taxon>Saponaria</taxon>
    </lineage>
</organism>
<keyword evidence="3" id="KW-1185">Reference proteome</keyword>
<feature type="compositionally biased region" description="Acidic residues" evidence="1">
    <location>
        <begin position="217"/>
        <end position="230"/>
    </location>
</feature>
<gene>
    <name evidence="2" type="ORF">RND81_14G094600</name>
</gene>
<feature type="region of interest" description="Disordered" evidence="1">
    <location>
        <begin position="206"/>
        <end position="261"/>
    </location>
</feature>